<name>F5RBW3_METUF</name>
<dbReference type="RefSeq" id="WP_008060818.1">
    <property type="nucleotide sequence ID" value="NZ_AFHG01000044.1"/>
</dbReference>
<comment type="caution">
    <text evidence="2">The sequence shown here is derived from an EMBL/GenBank/DDBJ whole genome shotgun (WGS) entry which is preliminary data.</text>
</comment>
<dbReference type="Pfam" id="PF10124">
    <property type="entry name" value="Mu-like_gpT"/>
    <property type="match status" value="1"/>
</dbReference>
<sequence length="345" mass="37841">MKLAQLFRQPALWLAVFAVAIVAAIIHMPVPDASAAALTLGDLGPLAGLGLLGVTVDANVLRNLFTGFKAAFKKGFDGVAPQWDQIATRVPSTTSQEDYAWLGDMPAIREWVGDRVVRGLAESGYTIKNKSYELTVGVKRDKIEDDQYGIYTPLMQDMGQRVRQFPDKLVFGLLKDGFTTLCYDGQYFFDNDHPVGQGVVSNVQAGAGNPWFLLDTRHSLKPLIYQERKPFEFIPMVKPDDEMVFTRAEYRYGTDGRCNVGYGFWQMAFASKAALDATNFNAGYAAMGAFKDEAGEPLGVLPNLLVCGPSNREAALTVVKAERNANGATNINRDVVDVLVVPWLA</sequence>
<feature type="domain" description="Bacteriophage Mu GpT" evidence="1">
    <location>
        <begin position="61"/>
        <end position="344"/>
    </location>
</feature>
<dbReference type="STRING" id="1000565.METUNv1_01758"/>
<keyword evidence="3" id="KW-1185">Reference proteome</keyword>
<accession>F5RBW3</accession>
<proteinExistence type="predicted"/>
<evidence type="ECO:0000313" key="2">
    <source>
        <dbReference type="EMBL" id="EGK71980.1"/>
    </source>
</evidence>
<dbReference type="Proteomes" id="UP000005019">
    <property type="component" value="Unassembled WGS sequence"/>
</dbReference>
<dbReference type="EMBL" id="AFHG01000044">
    <property type="protein sequence ID" value="EGK71980.1"/>
    <property type="molecule type" value="Genomic_DNA"/>
</dbReference>
<dbReference type="AlphaFoldDB" id="F5RBW3"/>
<dbReference type="InterPro" id="IPR018774">
    <property type="entry name" value="Phage_Mu_GpT"/>
</dbReference>
<dbReference type="eggNOG" id="COG4397">
    <property type="taxonomic scope" value="Bacteria"/>
</dbReference>
<organism evidence="2 3">
    <name type="scientific">Methyloversatilis universalis (strain ATCC BAA-1314 / DSM 25237 / JCM 13912 / CCUG 52030 / FAM5)</name>
    <dbReference type="NCBI Taxonomy" id="1000565"/>
    <lineage>
        <taxon>Bacteria</taxon>
        <taxon>Pseudomonadati</taxon>
        <taxon>Pseudomonadota</taxon>
        <taxon>Betaproteobacteria</taxon>
        <taxon>Nitrosomonadales</taxon>
        <taxon>Sterolibacteriaceae</taxon>
        <taxon>Methyloversatilis</taxon>
    </lineage>
</organism>
<protein>
    <submittedName>
        <fullName evidence="2">Mu-like prophage FluMu major head subunit</fullName>
    </submittedName>
</protein>
<evidence type="ECO:0000259" key="1">
    <source>
        <dbReference type="Pfam" id="PF10124"/>
    </source>
</evidence>
<evidence type="ECO:0000313" key="3">
    <source>
        <dbReference type="Proteomes" id="UP000005019"/>
    </source>
</evidence>
<gene>
    <name evidence="2" type="ORF">METUNv1_01758</name>
</gene>
<reference evidence="2 3" key="1">
    <citation type="journal article" date="2011" name="J. Bacteriol.">
        <title>Genome sequence of Methyloversatilis universalis FAM5T, a methylotrophic representative of the order Rhodocyclales.</title>
        <authorList>
            <person name="Kittichotirat W."/>
            <person name="Good N.M."/>
            <person name="Hall R."/>
            <person name="Bringel F."/>
            <person name="Lajus A."/>
            <person name="Medigue C."/>
            <person name="Smalley N.E."/>
            <person name="Beck D."/>
            <person name="Bumgarner R."/>
            <person name="Vuilleumier S."/>
            <person name="Kalyuzhnaya M.G."/>
        </authorList>
    </citation>
    <scope>NUCLEOTIDE SEQUENCE [LARGE SCALE GENOMIC DNA]</scope>
    <source>
        <strain evidence="3">ATCC BAA-1314 / JCM 13912 / FAM5</strain>
    </source>
</reference>